<evidence type="ECO:0000256" key="16">
    <source>
        <dbReference type="ARBA" id="ARBA00022875"/>
    </source>
</evidence>
<evidence type="ECO:0000259" key="24">
    <source>
        <dbReference type="PROSITE" id="PS50234"/>
    </source>
</evidence>
<dbReference type="InterPro" id="IPR036465">
    <property type="entry name" value="vWFA_dom_sf"/>
</dbReference>
<feature type="domain" description="Sushi" evidence="26">
    <location>
        <begin position="109"/>
        <end position="167"/>
    </location>
</feature>
<dbReference type="SUPFAM" id="SSF57535">
    <property type="entry name" value="Complement control module/SCR domain"/>
    <property type="match status" value="3"/>
</dbReference>
<dbReference type="PROSITE" id="PS50923">
    <property type="entry name" value="SUSHI"/>
    <property type="match status" value="2"/>
</dbReference>
<evidence type="ECO:0000256" key="20">
    <source>
        <dbReference type="ARBA" id="ARBA00093302"/>
    </source>
</evidence>
<dbReference type="PANTHER" id="PTHR46393">
    <property type="entry name" value="SUSHI DOMAIN-CONTAINING PROTEIN"/>
    <property type="match status" value="1"/>
</dbReference>
<keyword evidence="12" id="KW-0677">Repeat</keyword>
<dbReference type="SUPFAM" id="SSF53300">
    <property type="entry name" value="vWA-like"/>
    <property type="match status" value="1"/>
</dbReference>
<evidence type="ECO:0000313" key="28">
    <source>
        <dbReference type="Proteomes" id="UP000812440"/>
    </source>
</evidence>
<dbReference type="Proteomes" id="UP000812440">
    <property type="component" value="Chromosome 8_10"/>
</dbReference>
<dbReference type="Pfam" id="PF00089">
    <property type="entry name" value="Trypsin"/>
    <property type="match status" value="1"/>
</dbReference>
<dbReference type="PROSITE" id="PS50234">
    <property type="entry name" value="VWFA"/>
    <property type="match status" value="1"/>
</dbReference>
<dbReference type="InterPro" id="IPR001314">
    <property type="entry name" value="Peptidase_S1A"/>
</dbReference>
<dbReference type="InterPro" id="IPR001254">
    <property type="entry name" value="Trypsin_dom"/>
</dbReference>
<dbReference type="GO" id="GO:0006508">
    <property type="term" value="P:proteolysis"/>
    <property type="evidence" value="ECO:0007669"/>
    <property type="project" value="UniProtKB-KW"/>
</dbReference>
<comment type="cofactor">
    <cofactor evidence="3">
        <name>Mg(2+)</name>
        <dbReference type="ChEBI" id="CHEBI:18420"/>
    </cofactor>
</comment>
<dbReference type="Gene3D" id="3.40.50.410">
    <property type="entry name" value="von Willebrand factor, type A domain"/>
    <property type="match status" value="1"/>
</dbReference>
<keyword evidence="14" id="KW-0720">Serine protease</keyword>
<evidence type="ECO:0000256" key="22">
    <source>
        <dbReference type="ARBA" id="ARBA00093544"/>
    </source>
</evidence>
<dbReference type="PROSITE" id="PS00134">
    <property type="entry name" value="TRYPSIN_HIS"/>
    <property type="match status" value="1"/>
</dbReference>
<feature type="domain" description="VWFA" evidence="24">
    <location>
        <begin position="271"/>
        <end position="465"/>
    </location>
</feature>
<proteinExistence type="predicted"/>
<comment type="function">
    <text evidence="20">Precursor of the catalytic component of the C3 and C5 convertase complexes, which are part of the complement pathway, a cascade of proteins that leads to phagocytosis and breakdown of pathogens and signaling that strengthens the adaptive immune system. Component C2 is part of the classical, lectin and GZMK complement systems.</text>
</comment>
<evidence type="ECO:0000256" key="3">
    <source>
        <dbReference type="ARBA" id="ARBA00001946"/>
    </source>
</evidence>
<evidence type="ECO:0000313" key="27">
    <source>
        <dbReference type="EMBL" id="KAG8448602.1"/>
    </source>
</evidence>
<gene>
    <name evidence="27" type="ORF">GDO86_015624</name>
</gene>
<dbReference type="OrthoDB" id="6127264at2759"/>
<evidence type="ECO:0000256" key="11">
    <source>
        <dbReference type="ARBA" id="ARBA00022729"/>
    </source>
</evidence>
<dbReference type="GO" id="GO:0009986">
    <property type="term" value="C:cell surface"/>
    <property type="evidence" value="ECO:0007669"/>
    <property type="project" value="UniProtKB-SubCell"/>
</dbReference>
<dbReference type="Gene3D" id="2.10.70.10">
    <property type="entry name" value="Complement Module, domain 1"/>
    <property type="match status" value="3"/>
</dbReference>
<evidence type="ECO:0000256" key="4">
    <source>
        <dbReference type="ARBA" id="ARBA00004241"/>
    </source>
</evidence>
<evidence type="ECO:0000256" key="12">
    <source>
        <dbReference type="ARBA" id="ARBA00022737"/>
    </source>
</evidence>
<evidence type="ECO:0000256" key="7">
    <source>
        <dbReference type="ARBA" id="ARBA00022525"/>
    </source>
</evidence>
<evidence type="ECO:0000259" key="25">
    <source>
        <dbReference type="PROSITE" id="PS50240"/>
    </source>
</evidence>
<keyword evidence="28" id="KW-1185">Reference proteome</keyword>
<comment type="cofactor">
    <cofactor evidence="2">
        <name>Mn(2+)</name>
        <dbReference type="ChEBI" id="CHEBI:29035"/>
    </cofactor>
</comment>
<evidence type="ECO:0000256" key="23">
    <source>
        <dbReference type="PROSITE-ProRule" id="PRU00302"/>
    </source>
</evidence>
<evidence type="ECO:0000256" key="19">
    <source>
        <dbReference type="ARBA" id="ARBA00029636"/>
    </source>
</evidence>
<dbReference type="AlphaFoldDB" id="A0A8T2JW79"/>
<evidence type="ECO:0000256" key="6">
    <source>
        <dbReference type="ARBA" id="ARBA00017023"/>
    </source>
</evidence>
<dbReference type="SUPFAM" id="SSF50494">
    <property type="entry name" value="Trypsin-like serine proteases"/>
    <property type="match status" value="1"/>
</dbReference>
<dbReference type="SMART" id="SM00032">
    <property type="entry name" value="CCP"/>
    <property type="match status" value="2"/>
</dbReference>
<dbReference type="InterPro" id="IPR000436">
    <property type="entry name" value="Sushi_SCR_CCP_dom"/>
</dbReference>
<feature type="domain" description="Peptidase S1" evidence="25">
    <location>
        <begin position="470"/>
        <end position="614"/>
    </location>
</feature>
<dbReference type="InterPro" id="IPR011360">
    <property type="entry name" value="Compl_C2_B"/>
</dbReference>
<comment type="catalytic activity">
    <reaction evidence="1">
        <text>Selective cleavage of Arg-|-Ser bond in complement component C3 alpha-chain to form C3a and C3b, and Arg-|-Xaa bond in complement component C5 alpha-chain to form C5a and C5b.</text>
        <dbReference type="EC" id="3.4.21.43"/>
    </reaction>
</comment>
<evidence type="ECO:0000256" key="18">
    <source>
        <dbReference type="ARBA" id="ARBA00023180"/>
    </source>
</evidence>
<dbReference type="InterPro" id="IPR002035">
    <property type="entry name" value="VWF_A"/>
</dbReference>
<dbReference type="GO" id="GO:0004252">
    <property type="term" value="F:serine-type endopeptidase activity"/>
    <property type="evidence" value="ECO:0007669"/>
    <property type="project" value="UniProtKB-EC"/>
</dbReference>
<evidence type="ECO:0000256" key="15">
    <source>
        <dbReference type="ARBA" id="ARBA00022859"/>
    </source>
</evidence>
<evidence type="ECO:0000256" key="1">
    <source>
        <dbReference type="ARBA" id="ARBA00000095"/>
    </source>
</evidence>
<dbReference type="GO" id="GO:0070062">
    <property type="term" value="C:extracellular exosome"/>
    <property type="evidence" value="ECO:0007669"/>
    <property type="project" value="TreeGrafter"/>
</dbReference>
<dbReference type="GO" id="GO:0045087">
    <property type="term" value="P:innate immune response"/>
    <property type="evidence" value="ECO:0007669"/>
    <property type="project" value="UniProtKB-KW"/>
</dbReference>
<dbReference type="Pfam" id="PF00092">
    <property type="entry name" value="VWA"/>
    <property type="match status" value="1"/>
</dbReference>
<keyword evidence="13" id="KW-0378">Hydrolase</keyword>
<keyword evidence="7" id="KW-0964">Secreted</keyword>
<dbReference type="InterPro" id="IPR018114">
    <property type="entry name" value="TRYPSIN_HIS"/>
</dbReference>
<evidence type="ECO:0000256" key="17">
    <source>
        <dbReference type="ARBA" id="ARBA00023157"/>
    </source>
</evidence>
<dbReference type="InterPro" id="IPR009003">
    <property type="entry name" value="Peptidase_S1_PA"/>
</dbReference>
<evidence type="ECO:0000256" key="10">
    <source>
        <dbReference type="ARBA" id="ARBA00022670"/>
    </source>
</evidence>
<dbReference type="PIRSF" id="PIRSF001154">
    <property type="entry name" value="Compl_C2_B"/>
    <property type="match status" value="1"/>
</dbReference>
<reference evidence="27" key="1">
    <citation type="thesis" date="2020" institute="ProQuest LLC" country="789 East Eisenhower Parkway, Ann Arbor, MI, USA">
        <title>Comparative Genomics and Chromosome Evolution.</title>
        <authorList>
            <person name="Mudd A.B."/>
        </authorList>
    </citation>
    <scope>NUCLEOTIDE SEQUENCE</scope>
    <source>
        <strain evidence="27">Female2</strain>
        <tissue evidence="27">Blood</tissue>
    </source>
</reference>
<dbReference type="PROSITE" id="PS50240">
    <property type="entry name" value="TRYPSIN_DOM"/>
    <property type="match status" value="1"/>
</dbReference>
<dbReference type="InterPro" id="IPR035976">
    <property type="entry name" value="Sushi/SCR/CCP_sf"/>
</dbReference>
<dbReference type="CDD" id="cd00033">
    <property type="entry name" value="CCP"/>
    <property type="match status" value="2"/>
</dbReference>
<protein>
    <recommendedName>
        <fullName evidence="6">Complement C2</fullName>
    </recommendedName>
    <alternativeName>
        <fullName evidence="19">C3/C5 convertase</fullName>
    </alternativeName>
</protein>
<comment type="caution">
    <text evidence="23">Lacks conserved residue(s) required for the propagation of feature annotation.</text>
</comment>
<dbReference type="EMBL" id="JAACNH010000003">
    <property type="protein sequence ID" value="KAG8448602.1"/>
    <property type="molecule type" value="Genomic_DNA"/>
</dbReference>
<keyword evidence="18" id="KW-0325">Glycoprotein</keyword>
<feature type="disulfide bond" evidence="23">
    <location>
        <begin position="138"/>
        <end position="165"/>
    </location>
</feature>
<evidence type="ECO:0000256" key="13">
    <source>
        <dbReference type="ARBA" id="ARBA00022801"/>
    </source>
</evidence>
<evidence type="ECO:0000256" key="9">
    <source>
        <dbReference type="ARBA" id="ARBA00022659"/>
    </source>
</evidence>
<evidence type="ECO:0000256" key="21">
    <source>
        <dbReference type="ARBA" id="ARBA00093306"/>
    </source>
</evidence>
<organism evidence="27 28">
    <name type="scientific">Hymenochirus boettgeri</name>
    <name type="common">Congo dwarf clawed frog</name>
    <dbReference type="NCBI Taxonomy" id="247094"/>
    <lineage>
        <taxon>Eukaryota</taxon>
        <taxon>Metazoa</taxon>
        <taxon>Chordata</taxon>
        <taxon>Craniata</taxon>
        <taxon>Vertebrata</taxon>
        <taxon>Euteleostomi</taxon>
        <taxon>Amphibia</taxon>
        <taxon>Batrachia</taxon>
        <taxon>Anura</taxon>
        <taxon>Pipoidea</taxon>
        <taxon>Pipidae</taxon>
        <taxon>Pipinae</taxon>
        <taxon>Hymenochirus</taxon>
    </lineage>
</organism>
<comment type="function">
    <text evidence="21">Catalytic component of the complement C3 and C5 convertase complexes. Following complement activation, recruited to the surface of pathogens by complement C4b opsonin to form the C3 convertase, or C3b and C4b opsonins to form the C5 convertase. As part of the C3 convertase, cleaves and activate C3 into C3a anaphylatoxin and C3b opsonin, the next components of the complement pathways. As part of the C5 convertase, cleaves and activate C5 into C5a anaphylatoxin and C5b component of the membrane attack complex.</text>
</comment>
<keyword evidence="16" id="KW-0180">Complement pathway</keyword>
<evidence type="ECO:0000256" key="5">
    <source>
        <dbReference type="ARBA" id="ARBA00004613"/>
    </source>
</evidence>
<keyword evidence="8" id="KW-0399">Innate immunity</keyword>
<comment type="subcellular location">
    <subcellularLocation>
        <location evidence="4">Cell surface</location>
    </subcellularLocation>
    <subcellularLocation>
        <location evidence="5">Secreted</location>
    </subcellularLocation>
</comment>
<evidence type="ECO:0000259" key="26">
    <source>
        <dbReference type="PROSITE" id="PS50923"/>
    </source>
</evidence>
<dbReference type="GO" id="GO:0009617">
    <property type="term" value="P:response to bacterium"/>
    <property type="evidence" value="ECO:0007669"/>
    <property type="project" value="TreeGrafter"/>
</dbReference>
<keyword evidence="9 23" id="KW-0768">Sushi</keyword>
<dbReference type="PRINTS" id="PR00722">
    <property type="entry name" value="CHYMOTRYPSIN"/>
</dbReference>
<accession>A0A8T2JW79</accession>
<evidence type="ECO:0000256" key="8">
    <source>
        <dbReference type="ARBA" id="ARBA00022588"/>
    </source>
</evidence>
<dbReference type="GO" id="GO:0006958">
    <property type="term" value="P:complement activation, classical pathway"/>
    <property type="evidence" value="ECO:0007669"/>
    <property type="project" value="UniProtKB-KW"/>
</dbReference>
<comment type="subunit">
    <text evidence="22">Serine protease component of the C3 convertase, also named C4bC2b, composed of the serine protease complement C2b and complement C4b. Serine protease component of the C5 convertase, also named C4bC2bC3b, composed of the serine protease complement C2b, complement C3b, as well as complement C4b.</text>
</comment>
<comment type="caution">
    <text evidence="27">The sequence shown here is derived from an EMBL/GenBank/DDBJ whole genome shotgun (WGS) entry which is preliminary data.</text>
</comment>
<dbReference type="SMART" id="SM00020">
    <property type="entry name" value="Tryp_SPc"/>
    <property type="match status" value="1"/>
</dbReference>
<keyword evidence="11" id="KW-0732">Signal</keyword>
<feature type="disulfide bond" evidence="23">
    <location>
        <begin position="198"/>
        <end position="225"/>
    </location>
</feature>
<keyword evidence="10" id="KW-0645">Protease</keyword>
<evidence type="ECO:0000256" key="14">
    <source>
        <dbReference type="ARBA" id="ARBA00022825"/>
    </source>
</evidence>
<dbReference type="Gene3D" id="2.40.10.120">
    <property type="match status" value="1"/>
</dbReference>
<name>A0A8T2JW79_9PIPI</name>
<evidence type="ECO:0000256" key="2">
    <source>
        <dbReference type="ARBA" id="ARBA00001936"/>
    </source>
</evidence>
<keyword evidence="17 23" id="KW-1015">Disulfide bond</keyword>
<keyword evidence="15" id="KW-0391">Immunity</keyword>
<sequence length="614" mass="69556">MCWKNAEQRNADSGAWTPGSHTFKLHHIHSSLFIVCVCITAANCPEQTGFKGNVTLSDGYNKSSIVHFLCPSGEYPWPVNRRICESAGKWSDIVSSAGRRYNVVTCKKMICPQHVHFENGEFFPKGPYFVGTNITFECNDGYTLSGSAERTCKRNGRWSEMMAVCDDGAGHCPNPGIPPGAVKTGVRYDMGNSVVYKCSHELTLVGSARRTCLESRRWSGSEVSCHYPYSFDLPEDVGEQFKASLSGILNSKQKTDSRGRTIKIEKDGILNVYFLLDASRSVGEENFMIYKECSEILVQELSLFDMKIQFGILSYATDTNKIINIFDNDSDDPDYVLELIKNNLNYDVHRGKTGTNIKAALDQVYNMMSLQKERYQNKTVWNSIHHVIILLTDGKGHRVLQSLENIKLFLDITSSREDYLDVYTFGVGPDVDIAHLSEIASNKNDEKHVFKMKEAKEIKAVFQKIVDIKRVGDMCGINDYSVEPEIKFNFPWNVLIKINQKSNLCMGSLISKSWVLSAAHCFKEGILLNTYQFEIGKEMYSAERIEVHECYNISRKKSKNITEDYDYDVALIKLNKNVKFTKNVRTICIPCTEPANRAMKKVKGSTCKEHSKYI</sequence>
<dbReference type="SMART" id="SM00327">
    <property type="entry name" value="VWA"/>
    <property type="match status" value="1"/>
</dbReference>
<dbReference type="PANTHER" id="PTHR46393:SF2">
    <property type="entry name" value="COMPLEMENT C2"/>
    <property type="match status" value="1"/>
</dbReference>
<dbReference type="Pfam" id="PF00084">
    <property type="entry name" value="Sushi"/>
    <property type="match status" value="2"/>
</dbReference>
<feature type="domain" description="Sushi" evidence="26">
    <location>
        <begin position="170"/>
        <end position="227"/>
    </location>
</feature>
<dbReference type="PRINTS" id="PR00453">
    <property type="entry name" value="VWFADOMAIN"/>
</dbReference>